<dbReference type="EMBL" id="JAUIZM010000005">
    <property type="protein sequence ID" value="KAK1381878.1"/>
    <property type="molecule type" value="Genomic_DNA"/>
</dbReference>
<reference evidence="1" key="2">
    <citation type="submission" date="2023-05" db="EMBL/GenBank/DDBJ databases">
        <authorList>
            <person name="Schelkunov M.I."/>
        </authorList>
    </citation>
    <scope>NUCLEOTIDE SEQUENCE</scope>
    <source>
        <strain evidence="1">Hsosn_3</strain>
        <tissue evidence="1">Leaf</tissue>
    </source>
</reference>
<accession>A0AAD8IAZ8</accession>
<reference evidence="1" key="1">
    <citation type="submission" date="2023-02" db="EMBL/GenBank/DDBJ databases">
        <title>Genome of toxic invasive species Heracleum sosnowskyi carries increased number of genes despite the absence of recent whole-genome duplications.</title>
        <authorList>
            <person name="Schelkunov M."/>
            <person name="Shtratnikova V."/>
            <person name="Makarenko M."/>
            <person name="Klepikova A."/>
            <person name="Omelchenko D."/>
            <person name="Novikova G."/>
            <person name="Obukhova E."/>
            <person name="Bogdanov V."/>
            <person name="Penin A."/>
            <person name="Logacheva M."/>
        </authorList>
    </citation>
    <scope>NUCLEOTIDE SEQUENCE</scope>
    <source>
        <strain evidence="1">Hsosn_3</strain>
        <tissue evidence="1">Leaf</tissue>
    </source>
</reference>
<proteinExistence type="predicted"/>
<evidence type="ECO:0000313" key="2">
    <source>
        <dbReference type="Proteomes" id="UP001237642"/>
    </source>
</evidence>
<dbReference type="AlphaFoldDB" id="A0AAD8IAZ8"/>
<keyword evidence="2" id="KW-1185">Reference proteome</keyword>
<name>A0AAD8IAZ8_9APIA</name>
<dbReference type="Proteomes" id="UP001237642">
    <property type="component" value="Unassembled WGS sequence"/>
</dbReference>
<gene>
    <name evidence="1" type="ORF">POM88_019613</name>
</gene>
<comment type="caution">
    <text evidence="1">The sequence shown here is derived from an EMBL/GenBank/DDBJ whole genome shotgun (WGS) entry which is preliminary data.</text>
</comment>
<evidence type="ECO:0000313" key="1">
    <source>
        <dbReference type="EMBL" id="KAK1381878.1"/>
    </source>
</evidence>
<sequence>MILAYNPSNLMTFLTLREVSRKRVIFPSVDGTRWVLVNIGRFTSASVINVKFNLINNLTDANVSGVVFAANSELDLPSCASVLFLKNPEDEIQVGPDGVIPLSKSFVGVPLDCQLSLRVHLIINGQPYINMLRFNPIEEGVVEEFIQAKVHIQGHLGC</sequence>
<protein>
    <submittedName>
        <fullName evidence="1">Uncharacterized protein</fullName>
    </submittedName>
</protein>
<organism evidence="1 2">
    <name type="scientific">Heracleum sosnowskyi</name>
    <dbReference type="NCBI Taxonomy" id="360622"/>
    <lineage>
        <taxon>Eukaryota</taxon>
        <taxon>Viridiplantae</taxon>
        <taxon>Streptophyta</taxon>
        <taxon>Embryophyta</taxon>
        <taxon>Tracheophyta</taxon>
        <taxon>Spermatophyta</taxon>
        <taxon>Magnoliopsida</taxon>
        <taxon>eudicotyledons</taxon>
        <taxon>Gunneridae</taxon>
        <taxon>Pentapetalae</taxon>
        <taxon>asterids</taxon>
        <taxon>campanulids</taxon>
        <taxon>Apiales</taxon>
        <taxon>Apiaceae</taxon>
        <taxon>Apioideae</taxon>
        <taxon>apioid superclade</taxon>
        <taxon>Tordylieae</taxon>
        <taxon>Tordyliinae</taxon>
        <taxon>Heracleum</taxon>
    </lineage>
</organism>